<organism evidence="1 2">
    <name type="scientific">Geoalkalibacter subterraneus</name>
    <dbReference type="NCBI Taxonomy" id="483547"/>
    <lineage>
        <taxon>Bacteria</taxon>
        <taxon>Pseudomonadati</taxon>
        <taxon>Thermodesulfobacteriota</taxon>
        <taxon>Desulfuromonadia</taxon>
        <taxon>Desulfuromonadales</taxon>
        <taxon>Geoalkalibacteraceae</taxon>
        <taxon>Geoalkalibacter</taxon>
    </lineage>
</organism>
<dbReference type="RefSeq" id="WP_040199457.1">
    <property type="nucleotide sequence ID" value="NZ_CP010311.1"/>
</dbReference>
<protein>
    <recommendedName>
        <fullName evidence="3">DUF3135 domain-containing protein</fullName>
    </recommendedName>
</protein>
<dbReference type="HOGENOM" id="CLU_2105477_0_0_7"/>
<evidence type="ECO:0008006" key="3">
    <source>
        <dbReference type="Google" id="ProtNLM"/>
    </source>
</evidence>
<dbReference type="OrthoDB" id="5387652at2"/>
<sequence>MEFSDQDNQAFFEELSQLYFQDQEQFELRRKALIEETIQTFPEDFQKRAHGLQFTIEARLQAYHDPIMRMNKMVEIFWEHFANFQEVVNNPEKVMRERQNARREAAVLPFPRPRH</sequence>
<dbReference type="Proteomes" id="UP000035036">
    <property type="component" value="Chromosome"/>
</dbReference>
<dbReference type="Pfam" id="PF11333">
    <property type="entry name" value="DUF3135"/>
    <property type="match status" value="1"/>
</dbReference>
<keyword evidence="2" id="KW-1185">Reference proteome</keyword>
<reference evidence="1 2" key="1">
    <citation type="journal article" date="2015" name="Genome Announc.">
        <title>Genomes of Geoalkalibacter ferrihydriticus Z-0531T and Geoalkalibacter subterraneus Red1T, Two Haloalkaliphilic Metal-Reducing Deltaproteobacteria.</title>
        <authorList>
            <person name="Badalamenti J.P."/>
            <person name="Krajmalnik-Brown R."/>
            <person name="Torres C.I."/>
            <person name="Bond D.R."/>
        </authorList>
    </citation>
    <scope>NUCLEOTIDE SEQUENCE [LARGE SCALE GENOMIC DNA]</scope>
    <source>
        <strain evidence="1 2">Red1</strain>
    </source>
</reference>
<gene>
    <name evidence="1" type="ORF">GSUB_04755</name>
</gene>
<dbReference type="InterPro" id="IPR021482">
    <property type="entry name" value="DUF3135"/>
</dbReference>
<dbReference type="EMBL" id="CP010311">
    <property type="protein sequence ID" value="AJF06006.1"/>
    <property type="molecule type" value="Genomic_DNA"/>
</dbReference>
<evidence type="ECO:0000313" key="2">
    <source>
        <dbReference type="Proteomes" id="UP000035036"/>
    </source>
</evidence>
<evidence type="ECO:0000313" key="1">
    <source>
        <dbReference type="EMBL" id="AJF06006.1"/>
    </source>
</evidence>
<dbReference type="AlphaFoldDB" id="A0A0B5FQZ0"/>
<accession>A0A0B5FQZ0</accession>
<name>A0A0B5FQZ0_9BACT</name>
<proteinExistence type="predicted"/>
<dbReference type="KEGG" id="gsb:GSUB_04755"/>